<name>A0A2M7T5M7_9ACTN</name>
<dbReference type="InterPro" id="IPR036679">
    <property type="entry name" value="FlgN-like_sf"/>
</dbReference>
<dbReference type="Proteomes" id="UP000230956">
    <property type="component" value="Unassembled WGS sequence"/>
</dbReference>
<accession>A0A2M7T5M7</accession>
<feature type="non-terminal residue" evidence="2">
    <location>
        <position position="133"/>
    </location>
</feature>
<evidence type="ECO:0000313" key="3">
    <source>
        <dbReference type="Proteomes" id="UP000230956"/>
    </source>
</evidence>
<dbReference type="Pfam" id="PF05130">
    <property type="entry name" value="FlgN"/>
    <property type="match status" value="1"/>
</dbReference>
<dbReference type="Gene3D" id="1.20.58.300">
    <property type="entry name" value="FlgN-like"/>
    <property type="match status" value="1"/>
</dbReference>
<proteinExistence type="predicted"/>
<dbReference type="SUPFAM" id="SSF140566">
    <property type="entry name" value="FlgN-like"/>
    <property type="match status" value="1"/>
</dbReference>
<evidence type="ECO:0000313" key="2">
    <source>
        <dbReference type="EMBL" id="PIZ35557.1"/>
    </source>
</evidence>
<dbReference type="GO" id="GO:0044780">
    <property type="term" value="P:bacterial-type flagellum assembly"/>
    <property type="evidence" value="ECO:0007669"/>
    <property type="project" value="InterPro"/>
</dbReference>
<comment type="caution">
    <text evidence="2">The sequence shown here is derived from an EMBL/GenBank/DDBJ whole genome shotgun (WGS) entry which is preliminary data.</text>
</comment>
<dbReference type="EMBL" id="PFNG01000235">
    <property type="protein sequence ID" value="PIZ35557.1"/>
    <property type="molecule type" value="Genomic_DNA"/>
</dbReference>
<dbReference type="AlphaFoldDB" id="A0A2M7T5M7"/>
<dbReference type="InterPro" id="IPR007809">
    <property type="entry name" value="FlgN-like"/>
</dbReference>
<evidence type="ECO:0000256" key="1">
    <source>
        <dbReference type="ARBA" id="ARBA00022795"/>
    </source>
</evidence>
<gene>
    <name evidence="2" type="ORF">COY37_10150</name>
</gene>
<sequence length="133" mass="15096">MRVRKLNIDANALLDVLKSEKESYQELLNLSKKEQELIVSGNIEELSDLVKATEQMMQGVRDLERKRLTLLQVGTDSIPQPVPQLSTILKDFDKQTADEAAKLKDQMLSIVEDLGETNKTNAELLRRNIGYIN</sequence>
<keyword evidence="1" id="KW-1005">Bacterial flagellum biogenesis</keyword>
<protein>
    <recommendedName>
        <fullName evidence="4">Flagellar protein FlgN</fullName>
    </recommendedName>
</protein>
<reference evidence="3" key="1">
    <citation type="submission" date="2017-09" db="EMBL/GenBank/DDBJ databases">
        <title>Depth-based differentiation of microbial function through sediment-hosted aquifers and enrichment of novel symbionts in the deep terrestrial subsurface.</title>
        <authorList>
            <person name="Probst A.J."/>
            <person name="Ladd B."/>
            <person name="Jarett J.K."/>
            <person name="Geller-Mcgrath D.E."/>
            <person name="Sieber C.M.K."/>
            <person name="Emerson J.B."/>
            <person name="Anantharaman K."/>
            <person name="Thomas B.C."/>
            <person name="Malmstrom R."/>
            <person name="Stieglmeier M."/>
            <person name="Klingl A."/>
            <person name="Woyke T."/>
            <person name="Ryan C.M."/>
            <person name="Banfield J.F."/>
        </authorList>
    </citation>
    <scope>NUCLEOTIDE SEQUENCE [LARGE SCALE GENOMIC DNA]</scope>
</reference>
<organism evidence="2 3">
    <name type="scientific">Candidatus Aquicultor secundus</name>
    <dbReference type="NCBI Taxonomy" id="1973895"/>
    <lineage>
        <taxon>Bacteria</taxon>
        <taxon>Bacillati</taxon>
        <taxon>Actinomycetota</taxon>
        <taxon>Candidatus Aquicultoria</taxon>
        <taxon>Candidatus Aquicultorales</taxon>
        <taxon>Candidatus Aquicultoraceae</taxon>
        <taxon>Candidatus Aquicultor</taxon>
    </lineage>
</organism>
<evidence type="ECO:0008006" key="4">
    <source>
        <dbReference type="Google" id="ProtNLM"/>
    </source>
</evidence>